<evidence type="ECO:0000313" key="2">
    <source>
        <dbReference type="Proteomes" id="UP000004277"/>
    </source>
</evidence>
<gene>
    <name evidence="1" type="ORF">MW7_010395</name>
</gene>
<protein>
    <submittedName>
        <fullName evidence="1">Acyl-CoA dehydrogenase</fullName>
    </submittedName>
</protein>
<proteinExistence type="predicted"/>
<dbReference type="Proteomes" id="UP000004277">
    <property type="component" value="Unassembled WGS sequence"/>
</dbReference>
<name>A0ACD3SNY7_9BURK</name>
<comment type="caution">
    <text evidence="1">The sequence shown here is derived from an EMBL/GenBank/DDBJ whole genome shotgun (WGS) entry which is preliminary data.</text>
</comment>
<accession>A0ACD3SNY7</accession>
<dbReference type="EMBL" id="AKCV02000017">
    <property type="protein sequence ID" value="TMS57971.1"/>
    <property type="molecule type" value="Genomic_DNA"/>
</dbReference>
<organism evidence="1 2">
    <name type="scientific">Imbroritus primus</name>
    <dbReference type="NCBI Taxonomy" id="3058603"/>
    <lineage>
        <taxon>Bacteria</taxon>
        <taxon>Pseudomonadati</taxon>
        <taxon>Pseudomonadota</taxon>
        <taxon>Betaproteobacteria</taxon>
        <taxon>Burkholderiales</taxon>
        <taxon>Burkholderiaceae</taxon>
        <taxon>Imbroritus</taxon>
    </lineage>
</organism>
<reference evidence="1" key="1">
    <citation type="submission" date="2019-05" db="EMBL/GenBank/DDBJ databases">
        <title>Revised genome assembly of Burkholderiaceae (previously Ralstonia) sp. PBA.</title>
        <authorList>
            <person name="Gan H.M."/>
        </authorList>
    </citation>
    <scope>NUCLEOTIDE SEQUENCE</scope>
    <source>
        <strain evidence="1">PBA</strain>
    </source>
</reference>
<sequence>MMDAIERFVREDLIPREQEVEDTDRVPDEIIEAMKAQGFFGLSIAPEYGGSGLSAEQQARFQMAISLSSPAFRYVYSSNLGIGSRAISLDGTPEQKAEFLPRLASGELIGAFALTEPSAGSDAGSLKTRADRDGDHYVLNGTKRFITNAPRADVFTVMARTDQSKPGASGVSAFIVDRNTPGLTVGKPEKKMGHRGSQIADVIFENVRVPAERLIGGEEGRGFRTAMKTLDHGRINIAAMGVGMAQRLLDEAVAYAGERQQFGKAIIDFQLIQGMLADSETEIQAARAMTLAAARQLDLTRTAVKEAAAAKYFASEMLCRVADRVVQVFGGAGYVADYPIERMYRDARLLRLYEGTSQILQIVIARAIGSERGIRVA</sequence>
<keyword evidence="2" id="KW-1185">Reference proteome</keyword>
<evidence type="ECO:0000313" key="1">
    <source>
        <dbReference type="EMBL" id="TMS57971.1"/>
    </source>
</evidence>